<dbReference type="Pfam" id="PF09687">
    <property type="entry name" value="PRESAN"/>
    <property type="match status" value="1"/>
</dbReference>
<dbReference type="Proteomes" id="UP000030640">
    <property type="component" value="Unassembled WGS sequence"/>
</dbReference>
<name>W7A1F0_9APIC</name>
<dbReference type="AlphaFoldDB" id="W7A1F0"/>
<feature type="region of interest" description="Disordered" evidence="1">
    <location>
        <begin position="51"/>
        <end position="94"/>
    </location>
</feature>
<dbReference type="InterPro" id="IPR019111">
    <property type="entry name" value="PRESA_N"/>
</dbReference>
<evidence type="ECO:0000313" key="4">
    <source>
        <dbReference type="EMBL" id="EUD67007.1"/>
    </source>
</evidence>
<dbReference type="OrthoDB" id="380362at2759"/>
<feature type="domain" description="Plasmodium RESA N-terminal" evidence="3">
    <location>
        <begin position="181"/>
        <end position="304"/>
    </location>
</feature>
<evidence type="ECO:0000256" key="2">
    <source>
        <dbReference type="SAM" id="SignalP"/>
    </source>
</evidence>
<feature type="compositionally biased region" description="Acidic residues" evidence="1">
    <location>
        <begin position="69"/>
        <end position="85"/>
    </location>
</feature>
<dbReference type="RefSeq" id="XP_008816412.1">
    <property type="nucleotide sequence ID" value="XM_008818190.1"/>
</dbReference>
<accession>W7A1F0</accession>
<evidence type="ECO:0000313" key="5">
    <source>
        <dbReference type="Proteomes" id="UP000030640"/>
    </source>
</evidence>
<proteinExistence type="predicted"/>
<protein>
    <recommendedName>
        <fullName evidence="3">Plasmodium RESA N-terminal domain-containing protein</fullName>
    </recommendedName>
</protein>
<sequence length="337" mass="40769">MVGLSRWNATLLGTLFASLLQNALPRAQSARRGRNLSELSLFLENFNGQSKERMSRNLPGGKGMYGNGEGDEGNEDKEAEEEEEWKEEKNDYRRDDEWRKKNQDMKRRYEYDGSEDNLSNAHHYNEHLKRHSNDRRNCSIFPHSDAYSDENDSLSDDFVFKFSKNGQLPCGCTKRDISTYLTNDQIYFFVTHFFYLNRRETFIAYYYYITFLNRVYAQSMRNLKQWYTDLARFYGLPENLRRKYWEECRSAMIKDLRKIELMSKFYFFETLSTHSRIFIFRFNMLLRRCSLLWRDTKRYNKRKWTFILHNKLEIYRRAAYRRGGYVQRQLSWGQLAA</sequence>
<evidence type="ECO:0000259" key="3">
    <source>
        <dbReference type="Pfam" id="PF09687"/>
    </source>
</evidence>
<dbReference type="GeneID" id="20037865"/>
<evidence type="ECO:0000256" key="1">
    <source>
        <dbReference type="SAM" id="MobiDB-lite"/>
    </source>
</evidence>
<dbReference type="Gene3D" id="6.10.280.180">
    <property type="entry name" value="Plasmodium RESA, N-terminal helical domain"/>
    <property type="match status" value="1"/>
</dbReference>
<keyword evidence="5" id="KW-1185">Reference proteome</keyword>
<dbReference type="EMBL" id="KI965468">
    <property type="protein sequence ID" value="EUD67007.1"/>
    <property type="molecule type" value="Genomic_DNA"/>
</dbReference>
<dbReference type="InterPro" id="IPR044885">
    <property type="entry name" value="PRESA_N_sf"/>
</dbReference>
<keyword evidence="2" id="KW-0732">Signal</keyword>
<organism evidence="4 5">
    <name type="scientific">Plasmodium inui San Antonio 1</name>
    <dbReference type="NCBI Taxonomy" id="1237626"/>
    <lineage>
        <taxon>Eukaryota</taxon>
        <taxon>Sar</taxon>
        <taxon>Alveolata</taxon>
        <taxon>Apicomplexa</taxon>
        <taxon>Aconoidasida</taxon>
        <taxon>Haemosporida</taxon>
        <taxon>Plasmodiidae</taxon>
        <taxon>Plasmodium</taxon>
        <taxon>Plasmodium (Plasmodium)</taxon>
    </lineage>
</organism>
<feature type="chain" id="PRO_5004890166" description="Plasmodium RESA N-terminal domain-containing protein" evidence="2">
    <location>
        <begin position="26"/>
        <end position="337"/>
    </location>
</feature>
<feature type="signal peptide" evidence="2">
    <location>
        <begin position="1"/>
        <end position="25"/>
    </location>
</feature>
<dbReference type="VEuPathDB" id="PlasmoDB:C922_02591"/>
<reference evidence="4 5" key="1">
    <citation type="submission" date="2013-02" db="EMBL/GenBank/DDBJ databases">
        <title>The Genome Sequence of Plasmodium inui San Antonio 1.</title>
        <authorList>
            <consortium name="The Broad Institute Genome Sequencing Platform"/>
            <consortium name="The Broad Institute Genome Sequencing Center for Infectious Disease"/>
            <person name="Neafsey D."/>
            <person name="Cheeseman I."/>
            <person name="Volkman S."/>
            <person name="Adams J."/>
            <person name="Walker B."/>
            <person name="Young S.K."/>
            <person name="Zeng Q."/>
            <person name="Gargeya S."/>
            <person name="Fitzgerald M."/>
            <person name="Haas B."/>
            <person name="Abouelleil A."/>
            <person name="Alvarado L."/>
            <person name="Arachchi H.M."/>
            <person name="Berlin A.M."/>
            <person name="Chapman S.B."/>
            <person name="Dewar J."/>
            <person name="Goldberg J."/>
            <person name="Griggs A."/>
            <person name="Gujja S."/>
            <person name="Hansen M."/>
            <person name="Howarth C."/>
            <person name="Imamovic A."/>
            <person name="Larimer J."/>
            <person name="McCowan C."/>
            <person name="Murphy C."/>
            <person name="Neiman D."/>
            <person name="Pearson M."/>
            <person name="Priest M."/>
            <person name="Roberts A."/>
            <person name="Saif S."/>
            <person name="Shea T."/>
            <person name="Sisk P."/>
            <person name="Sykes S."/>
            <person name="Wortman J."/>
            <person name="Nusbaum C."/>
            <person name="Birren B."/>
        </authorList>
    </citation>
    <scope>NUCLEOTIDE SEQUENCE [LARGE SCALE GENOMIC DNA]</scope>
    <source>
        <strain evidence="4 5">San Antonio 1</strain>
    </source>
</reference>
<gene>
    <name evidence="4" type="ORF">C922_02591</name>
</gene>